<keyword evidence="1" id="KW-1133">Transmembrane helix</keyword>
<dbReference type="Pfam" id="PF00487">
    <property type="entry name" value="FA_desaturase"/>
    <property type="match status" value="1"/>
</dbReference>
<organism evidence="3 4">
    <name type="scientific">Marasmiellus scandens</name>
    <dbReference type="NCBI Taxonomy" id="2682957"/>
    <lineage>
        <taxon>Eukaryota</taxon>
        <taxon>Fungi</taxon>
        <taxon>Dikarya</taxon>
        <taxon>Basidiomycota</taxon>
        <taxon>Agaricomycotina</taxon>
        <taxon>Agaricomycetes</taxon>
        <taxon>Agaricomycetidae</taxon>
        <taxon>Agaricales</taxon>
        <taxon>Marasmiineae</taxon>
        <taxon>Omphalotaceae</taxon>
        <taxon>Marasmiellus</taxon>
    </lineage>
</organism>
<sequence>MFSLKVFQDGPEFEKRKNRPFSPSKVSILQVRAAIPKELFEKNTLKGLLYVARDIVCAIAIYKLGWLIDPVTQSLIDSYGTFGTVAKWTMWSLYWYCQSVVLAGWWCMAHEAGHGNVSPYNWVNHLVGFSLHTFVLAPYFAWRSSHHAHHKAVVSIERDENYVPRTRSDYGLPEASQARAVDYHEILEETPIYTLGRMLVMQLIGWQIYLFTDVSGSPRHPQGTNHFSPYSPLFKPSQRYGIVASDIGILCMMYILYLWTQQVGVDMFVKLYFIPYIFLNHWIVMLTYLHHSDPTIPMYRNSQWSFLRGALSTVDRPLLGWAGRVFFHNVSHDHISHHLFSTIPFYNQPIATKHIKAVLQDDYNYDSTNSFRALYRSFTQCIFVEDEGDIVFYKNKEGKAIRELAPDALDRPTKVPEKKD</sequence>
<protein>
    <recommendedName>
        <fullName evidence="2">Fatty acid desaturase domain-containing protein</fullName>
    </recommendedName>
</protein>
<keyword evidence="1" id="KW-0812">Transmembrane</keyword>
<dbReference type="PANTHER" id="PTHR32100">
    <property type="entry name" value="OMEGA-6 FATTY ACID DESATURASE, CHLOROPLASTIC"/>
    <property type="match status" value="1"/>
</dbReference>
<dbReference type="Proteomes" id="UP001498398">
    <property type="component" value="Unassembled WGS sequence"/>
</dbReference>
<evidence type="ECO:0000313" key="3">
    <source>
        <dbReference type="EMBL" id="KAK7449306.1"/>
    </source>
</evidence>
<dbReference type="InterPro" id="IPR012171">
    <property type="entry name" value="Fatty_acid_desaturase"/>
</dbReference>
<reference evidence="3 4" key="1">
    <citation type="submission" date="2024-01" db="EMBL/GenBank/DDBJ databases">
        <title>A draft genome for the cacao thread blight pathogen Marasmiellus scandens.</title>
        <authorList>
            <person name="Baruah I.K."/>
            <person name="Leung J."/>
            <person name="Bukari Y."/>
            <person name="Amoako-Attah I."/>
            <person name="Meinhardt L.W."/>
            <person name="Bailey B.A."/>
            <person name="Cohen S.P."/>
        </authorList>
    </citation>
    <scope>NUCLEOTIDE SEQUENCE [LARGE SCALE GENOMIC DNA]</scope>
    <source>
        <strain evidence="3 4">GH-19</strain>
    </source>
</reference>
<keyword evidence="1" id="KW-0472">Membrane</keyword>
<dbReference type="InterPro" id="IPR005804">
    <property type="entry name" value="FA_desaturase_dom"/>
</dbReference>
<dbReference type="EMBL" id="JBANRG010000036">
    <property type="protein sequence ID" value="KAK7449306.1"/>
    <property type="molecule type" value="Genomic_DNA"/>
</dbReference>
<gene>
    <name evidence="3" type="ORF">VKT23_013449</name>
</gene>
<proteinExistence type="predicted"/>
<evidence type="ECO:0000256" key="1">
    <source>
        <dbReference type="SAM" id="Phobius"/>
    </source>
</evidence>
<keyword evidence="4" id="KW-1185">Reference proteome</keyword>
<evidence type="ECO:0000259" key="2">
    <source>
        <dbReference type="Pfam" id="PF00487"/>
    </source>
</evidence>
<evidence type="ECO:0000313" key="4">
    <source>
        <dbReference type="Proteomes" id="UP001498398"/>
    </source>
</evidence>
<accession>A0ABR1J3G3</accession>
<feature type="transmembrane region" description="Helical" evidence="1">
    <location>
        <begin position="240"/>
        <end position="259"/>
    </location>
</feature>
<name>A0ABR1J3G3_9AGAR</name>
<comment type="caution">
    <text evidence="3">The sequence shown here is derived from an EMBL/GenBank/DDBJ whole genome shotgun (WGS) entry which is preliminary data.</text>
</comment>
<feature type="transmembrane region" description="Helical" evidence="1">
    <location>
        <begin position="271"/>
        <end position="290"/>
    </location>
</feature>
<feature type="domain" description="Fatty acid desaturase" evidence="2">
    <location>
        <begin position="91"/>
        <end position="363"/>
    </location>
</feature>